<keyword evidence="2" id="KW-1185">Reference proteome</keyword>
<accession>A0A843XC87</accession>
<evidence type="ECO:0000313" key="1">
    <source>
        <dbReference type="EMBL" id="MQM16847.1"/>
    </source>
</evidence>
<reference evidence="1" key="1">
    <citation type="submission" date="2017-07" db="EMBL/GenBank/DDBJ databases">
        <title>Taro Niue Genome Assembly and Annotation.</title>
        <authorList>
            <person name="Atibalentja N."/>
            <person name="Keating K."/>
            <person name="Fields C.J."/>
        </authorList>
    </citation>
    <scope>NUCLEOTIDE SEQUENCE</scope>
    <source>
        <strain evidence="1">Niue_2</strain>
        <tissue evidence="1">Leaf</tissue>
    </source>
</reference>
<organism evidence="1 2">
    <name type="scientific">Colocasia esculenta</name>
    <name type="common">Wild taro</name>
    <name type="synonym">Arum esculentum</name>
    <dbReference type="NCBI Taxonomy" id="4460"/>
    <lineage>
        <taxon>Eukaryota</taxon>
        <taxon>Viridiplantae</taxon>
        <taxon>Streptophyta</taxon>
        <taxon>Embryophyta</taxon>
        <taxon>Tracheophyta</taxon>
        <taxon>Spermatophyta</taxon>
        <taxon>Magnoliopsida</taxon>
        <taxon>Liliopsida</taxon>
        <taxon>Araceae</taxon>
        <taxon>Aroideae</taxon>
        <taxon>Colocasieae</taxon>
        <taxon>Colocasia</taxon>
    </lineage>
</organism>
<dbReference type="Proteomes" id="UP000652761">
    <property type="component" value="Unassembled WGS sequence"/>
</dbReference>
<dbReference type="EMBL" id="NMUH01007203">
    <property type="protein sequence ID" value="MQM16847.1"/>
    <property type="molecule type" value="Genomic_DNA"/>
</dbReference>
<dbReference type="PANTHER" id="PTHR31972">
    <property type="entry name" value="EXPRESSED PROTEIN"/>
    <property type="match status" value="1"/>
</dbReference>
<dbReference type="Pfam" id="PF05910">
    <property type="entry name" value="DUF868"/>
    <property type="match status" value="1"/>
</dbReference>
<sequence length="135" mass="14926">MRDFASCYNEHADLVSDSSCSGTENATSARDPSVQRSVTYFYRTKLSTRGEFLVRVTWSNSLVGQGFFLGVEEDLRSHPQHVPHKLVHDGGATTSLQIIKKKGSRSYVSGDSVVEVYWDISSTRYDAGLEPVGGF</sequence>
<protein>
    <submittedName>
        <fullName evidence="1">Uncharacterized protein</fullName>
    </submittedName>
</protein>
<name>A0A843XC87_COLES</name>
<proteinExistence type="predicted"/>
<dbReference type="InterPro" id="IPR008586">
    <property type="entry name" value="DUF868_pln"/>
</dbReference>
<comment type="caution">
    <text evidence="1">The sequence shown here is derived from an EMBL/GenBank/DDBJ whole genome shotgun (WGS) entry which is preliminary data.</text>
</comment>
<gene>
    <name evidence="1" type="ORF">Taro_049811</name>
</gene>
<dbReference type="AlphaFoldDB" id="A0A843XC87"/>
<dbReference type="OrthoDB" id="678233at2759"/>
<dbReference type="PANTHER" id="PTHR31972:SF48">
    <property type="entry name" value="OS04G0407500 PROTEIN"/>
    <property type="match status" value="1"/>
</dbReference>
<evidence type="ECO:0000313" key="2">
    <source>
        <dbReference type="Proteomes" id="UP000652761"/>
    </source>
</evidence>